<dbReference type="InterPro" id="IPR012657">
    <property type="entry name" value="23S_rRNA-intervening_sequence"/>
</dbReference>
<reference evidence="1 2" key="1">
    <citation type="submission" date="2021-05" db="EMBL/GenBank/DDBJ databases">
        <title>A Polyphasic approach of four new species of the genus Ohtaekwangia: Ohtaekwangia histidinii sp. nov., Ohtaekwangia cretensis sp. nov., Ohtaekwangia indiensis sp. nov., Ohtaekwangia reichenbachii sp. nov. from diverse environment.</title>
        <authorList>
            <person name="Octaviana S."/>
        </authorList>
    </citation>
    <scope>NUCLEOTIDE SEQUENCE [LARGE SCALE GENOMIC DNA]</scope>
    <source>
        <strain evidence="1 2">PWU20</strain>
    </source>
</reference>
<dbReference type="Pfam" id="PF05635">
    <property type="entry name" value="23S_rRNA_IVP"/>
    <property type="match status" value="1"/>
</dbReference>
<comment type="caution">
    <text evidence="1">The sequence shown here is derived from an EMBL/GenBank/DDBJ whole genome shotgun (WGS) entry which is preliminary data.</text>
</comment>
<proteinExistence type="predicted"/>
<dbReference type="CDD" id="cd16377">
    <property type="entry name" value="23S_rRNA_IVP_like"/>
    <property type="match status" value="1"/>
</dbReference>
<organism evidence="1 2">
    <name type="scientific">Chryseosolibacter indicus</name>
    <dbReference type="NCBI Taxonomy" id="2782351"/>
    <lineage>
        <taxon>Bacteria</taxon>
        <taxon>Pseudomonadati</taxon>
        <taxon>Bacteroidota</taxon>
        <taxon>Cytophagia</taxon>
        <taxon>Cytophagales</taxon>
        <taxon>Chryseotaleaceae</taxon>
        <taxon>Chryseosolibacter</taxon>
    </lineage>
</organism>
<accession>A0ABS5VU78</accession>
<dbReference type="EMBL" id="JAHESD010000016">
    <property type="protein sequence ID" value="MBT1703546.1"/>
    <property type="molecule type" value="Genomic_DNA"/>
</dbReference>
<dbReference type="Gene3D" id="1.20.1440.60">
    <property type="entry name" value="23S rRNA-intervening sequence"/>
    <property type="match status" value="1"/>
</dbReference>
<gene>
    <name evidence="1" type="ORF">KK060_09665</name>
</gene>
<protein>
    <submittedName>
        <fullName evidence="1">Four helix bundle protein</fullName>
    </submittedName>
</protein>
<dbReference type="PANTHER" id="PTHR38471">
    <property type="entry name" value="FOUR HELIX BUNDLE PROTEIN"/>
    <property type="match status" value="1"/>
</dbReference>
<dbReference type="RefSeq" id="WP_254153506.1">
    <property type="nucleotide sequence ID" value="NZ_JAHESD010000016.1"/>
</dbReference>
<dbReference type="SUPFAM" id="SSF158446">
    <property type="entry name" value="IVS-encoded protein-like"/>
    <property type="match status" value="1"/>
</dbReference>
<dbReference type="Proteomes" id="UP000772618">
    <property type="component" value="Unassembled WGS sequence"/>
</dbReference>
<dbReference type="InterPro" id="IPR036583">
    <property type="entry name" value="23S_rRNA_IVS_sf"/>
</dbReference>
<evidence type="ECO:0000313" key="1">
    <source>
        <dbReference type="EMBL" id="MBT1703546.1"/>
    </source>
</evidence>
<keyword evidence="2" id="KW-1185">Reference proteome</keyword>
<dbReference type="PANTHER" id="PTHR38471:SF2">
    <property type="entry name" value="FOUR HELIX BUNDLE PROTEIN"/>
    <property type="match status" value="1"/>
</dbReference>
<sequence>MKNYKDLIVWKKAHAFVLTAYKTSKSFPKEEQYNLTSQLRRAATSIPTNLAEGCGKFTQRDFASYLQNALGSSMEVEYLTFLSFELGYLEIDNFKRMDSGINEVKAMLISLLTKVRKEDTVKKK</sequence>
<dbReference type="NCBIfam" id="TIGR02436">
    <property type="entry name" value="four helix bundle protein"/>
    <property type="match status" value="1"/>
</dbReference>
<name>A0ABS5VU78_9BACT</name>
<evidence type="ECO:0000313" key="2">
    <source>
        <dbReference type="Proteomes" id="UP000772618"/>
    </source>
</evidence>